<evidence type="ECO:0000259" key="7">
    <source>
        <dbReference type="PROSITE" id="PS00028"/>
    </source>
</evidence>
<dbReference type="OrthoDB" id="271591at2759"/>
<evidence type="ECO:0000313" key="9">
    <source>
        <dbReference type="Proteomes" id="UP000037923"/>
    </source>
</evidence>
<dbReference type="InterPro" id="IPR050888">
    <property type="entry name" value="ZnF_C2H2-type_TF"/>
</dbReference>
<dbReference type="SMART" id="SM00355">
    <property type="entry name" value="ZnF_C2H2"/>
    <property type="match status" value="5"/>
</dbReference>
<keyword evidence="4" id="KW-0863">Zinc-finger</keyword>
<dbReference type="EMBL" id="LGTL01000002">
    <property type="protein sequence ID" value="KPA85526.1"/>
    <property type="molecule type" value="Genomic_DNA"/>
</dbReference>
<evidence type="ECO:0000256" key="3">
    <source>
        <dbReference type="ARBA" id="ARBA00022737"/>
    </source>
</evidence>
<evidence type="ECO:0000256" key="1">
    <source>
        <dbReference type="ARBA" id="ARBA00004123"/>
    </source>
</evidence>
<dbReference type="GO" id="GO:0008270">
    <property type="term" value="F:zinc ion binding"/>
    <property type="evidence" value="ECO:0007669"/>
    <property type="project" value="UniProtKB-KW"/>
</dbReference>
<keyword evidence="5" id="KW-0862">Zinc</keyword>
<reference evidence="8 9" key="1">
    <citation type="submission" date="2015-07" db="EMBL/GenBank/DDBJ databases">
        <title>High-quality genome of monoxenous trypanosomatid Leptomonas pyrrhocoris.</title>
        <authorList>
            <person name="Flegontov P."/>
            <person name="Butenko A."/>
            <person name="Firsov S."/>
            <person name="Vlcek C."/>
            <person name="Logacheva M.D."/>
            <person name="Field M."/>
            <person name="Filatov D."/>
            <person name="Flegontova O."/>
            <person name="Gerasimov E."/>
            <person name="Jackson A.P."/>
            <person name="Kelly S."/>
            <person name="Opperdoes F."/>
            <person name="O'Reilly A."/>
            <person name="Votypka J."/>
            <person name="Yurchenko V."/>
            <person name="Lukes J."/>
        </authorList>
    </citation>
    <scope>NUCLEOTIDE SEQUENCE [LARGE SCALE GENOMIC DNA]</scope>
    <source>
        <strain evidence="8">H10</strain>
    </source>
</reference>
<organism evidence="8 9">
    <name type="scientific">Leptomonas pyrrhocoris</name>
    <name type="common">Firebug parasite</name>
    <dbReference type="NCBI Taxonomy" id="157538"/>
    <lineage>
        <taxon>Eukaryota</taxon>
        <taxon>Discoba</taxon>
        <taxon>Euglenozoa</taxon>
        <taxon>Kinetoplastea</taxon>
        <taxon>Metakinetoplastina</taxon>
        <taxon>Trypanosomatida</taxon>
        <taxon>Trypanosomatidae</taxon>
        <taxon>Leishmaniinae</taxon>
        <taxon>Leptomonas</taxon>
    </lineage>
</organism>
<keyword evidence="3" id="KW-0677">Repeat</keyword>
<name>A0A0M9G9Q4_LEPPY</name>
<dbReference type="InterPro" id="IPR013087">
    <property type="entry name" value="Znf_C2H2_type"/>
</dbReference>
<evidence type="ECO:0000256" key="2">
    <source>
        <dbReference type="ARBA" id="ARBA00022723"/>
    </source>
</evidence>
<comment type="subcellular location">
    <subcellularLocation>
        <location evidence="1">Nucleus</location>
    </subcellularLocation>
</comment>
<evidence type="ECO:0000313" key="8">
    <source>
        <dbReference type="EMBL" id="KPA85526.1"/>
    </source>
</evidence>
<dbReference type="OMA" id="FYTRRDY"/>
<dbReference type="Proteomes" id="UP000037923">
    <property type="component" value="Unassembled WGS sequence"/>
</dbReference>
<keyword evidence="9" id="KW-1185">Reference proteome</keyword>
<evidence type="ECO:0000256" key="5">
    <source>
        <dbReference type="ARBA" id="ARBA00022833"/>
    </source>
</evidence>
<keyword evidence="2" id="KW-0479">Metal-binding</keyword>
<accession>A0A0M9G9Q4</accession>
<feature type="domain" description="C2H2-type" evidence="7">
    <location>
        <begin position="445"/>
        <end position="467"/>
    </location>
</feature>
<evidence type="ECO:0000256" key="4">
    <source>
        <dbReference type="ARBA" id="ARBA00022771"/>
    </source>
</evidence>
<dbReference type="AlphaFoldDB" id="A0A0M9G9Q4"/>
<dbReference type="GO" id="GO:0005634">
    <property type="term" value="C:nucleus"/>
    <property type="evidence" value="ECO:0007669"/>
    <property type="project" value="UniProtKB-SubCell"/>
</dbReference>
<dbReference type="PROSITE" id="PS00028">
    <property type="entry name" value="ZINC_FINGER_C2H2_1"/>
    <property type="match status" value="1"/>
</dbReference>
<sequence length="690" mass="76275">MESRKQNTPLGCVDCDFKCGSVNEMCRHIFTTRHGARKCPKCDTYIVPRAFQAGLQKLIDRRRERSAAELFSTVESMSPLSTEEPSPMALPDISAFSTAEPLTSIAVSGHPHLTDVPNFHSFEKADFILQGDPRDYGLHIDVASDVQSRNASASLTLASANDVSTPAVITVPFRCMDCLNYCPTWTQVTKHIEQSGHTLPVCVQCNQRLKCFGPLRPSQHELKDDHRGFYGVFYTRRDYQCDIQAAQTVYNGANLFTGLSTLQYKCVCGVSFLHPLYLAEHLLRVHHVTCISDCAVCRCCNKSGTFAELIAHLREPCWCSKDGKDGAKSNPAVVPLSMPANPIAAAAVEMARHGRPLEEKGAHTPVYGLDDMAAMAHLVEARNFSGTAFLQFRPLLPPMSDDEVPLISEAHALANLPLDSRSASASASTSASAARKPSYSVLYQCRECLFLFSSWDRIVQHIHATGHCRTYCTECGTFLPELLNYSASERSSASRAQQQHQRLYNPQLPPEGHMFASASTPAAVRCTSLAAHIDHLHRHGDIIGFPASPETLEVLVDVNAACYGGSLDPQPEKFTNAPRTLMVYQCPAQHKGCYEVFLHYGDFIAHLLTSGHGIKHESANPTNESKQSALVTLPTSYPMVTYHAKFTVAQLHEHFGFVQCPYCETAFPQEEEQLHIALCVERRRRFGRAS</sequence>
<dbReference type="RefSeq" id="XP_015663965.1">
    <property type="nucleotide sequence ID" value="XM_015798445.1"/>
</dbReference>
<dbReference type="VEuPathDB" id="TriTrypDB:LpyrH10_02_7740"/>
<proteinExistence type="predicted"/>
<protein>
    <recommendedName>
        <fullName evidence="7">C2H2-type domain-containing protein</fullName>
    </recommendedName>
</protein>
<keyword evidence="6" id="KW-0539">Nucleus</keyword>
<comment type="caution">
    <text evidence="8">The sequence shown here is derived from an EMBL/GenBank/DDBJ whole genome shotgun (WGS) entry which is preliminary data.</text>
</comment>
<dbReference type="PANTHER" id="PTHR24406">
    <property type="entry name" value="TRANSCRIPTIONAL REPRESSOR CTCFL-RELATED"/>
    <property type="match status" value="1"/>
</dbReference>
<evidence type="ECO:0000256" key="6">
    <source>
        <dbReference type="ARBA" id="ARBA00023242"/>
    </source>
</evidence>
<gene>
    <name evidence="8" type="ORF">ABB37_01800</name>
</gene>
<dbReference type="GeneID" id="26902095"/>